<reference evidence="2 3" key="1">
    <citation type="submission" date="2021-09" db="EMBL/GenBank/DDBJ databases">
        <title>The complete genome sequence of a new microorganism.</title>
        <authorList>
            <person name="Zi Z."/>
        </authorList>
    </citation>
    <scope>NUCLEOTIDE SEQUENCE [LARGE SCALE GENOMIC DNA]</scope>
    <source>
        <strain evidence="2 3">WGZ8</strain>
    </source>
</reference>
<dbReference type="InterPro" id="IPR019301">
    <property type="entry name" value="Flagellar_prot_FlgJ_N"/>
</dbReference>
<evidence type="ECO:0000313" key="2">
    <source>
        <dbReference type="EMBL" id="MBZ6079334.1"/>
    </source>
</evidence>
<organism evidence="2 3">
    <name type="scientific">Microvirga puerhi</name>
    <dbReference type="NCBI Taxonomy" id="2876078"/>
    <lineage>
        <taxon>Bacteria</taxon>
        <taxon>Pseudomonadati</taxon>
        <taxon>Pseudomonadota</taxon>
        <taxon>Alphaproteobacteria</taxon>
        <taxon>Hyphomicrobiales</taxon>
        <taxon>Methylobacteriaceae</taxon>
        <taxon>Microvirga</taxon>
    </lineage>
</organism>
<keyword evidence="3" id="KW-1185">Reference proteome</keyword>
<dbReference type="RefSeq" id="WP_224316325.1">
    <property type="nucleotide sequence ID" value="NZ_JAIRBM010000033.1"/>
</dbReference>
<accession>A0ABS7VUT9</accession>
<sequence>MGISPPSDIIQDVARAADPMKLQAASRKLMELSNGVEGPEFAETFRSLQNVGSSFIRDPVTAQVMSRNHATLASSGKAGSAYQQFEAFVLQSFIESMLPKDASATFGKGTAGSVWRSMMAEQIGSQIAKAGGIGIASRLLAGRATDKGTESLMPGAVQVPKEDEI</sequence>
<dbReference type="Proteomes" id="UP000704176">
    <property type="component" value="Unassembled WGS sequence"/>
</dbReference>
<comment type="caution">
    <text evidence="2">The sequence shown here is derived from an EMBL/GenBank/DDBJ whole genome shotgun (WGS) entry which is preliminary data.</text>
</comment>
<dbReference type="EMBL" id="JAIRBM010000033">
    <property type="protein sequence ID" value="MBZ6079334.1"/>
    <property type="molecule type" value="Genomic_DNA"/>
</dbReference>
<evidence type="ECO:0000313" key="3">
    <source>
        <dbReference type="Proteomes" id="UP000704176"/>
    </source>
</evidence>
<protein>
    <submittedName>
        <fullName evidence="2">Rod-binding protein</fullName>
    </submittedName>
</protein>
<feature type="domain" description="Flagellar protein FlgJ N-terminal" evidence="1">
    <location>
        <begin position="101"/>
        <end position="139"/>
    </location>
</feature>
<name>A0ABS7VUT9_9HYPH</name>
<proteinExistence type="predicted"/>
<dbReference type="Pfam" id="PF10135">
    <property type="entry name" value="Rod-binding"/>
    <property type="match status" value="1"/>
</dbReference>
<gene>
    <name evidence="2" type="ORF">K9B37_24065</name>
</gene>
<evidence type="ECO:0000259" key="1">
    <source>
        <dbReference type="Pfam" id="PF10135"/>
    </source>
</evidence>